<dbReference type="NCBIfam" id="TIGR00675">
    <property type="entry name" value="dcm"/>
    <property type="match status" value="1"/>
</dbReference>
<gene>
    <name evidence="8" type="ORF">ACFQDO_07720</name>
</gene>
<keyword evidence="2 6" id="KW-0489">Methyltransferase</keyword>
<evidence type="ECO:0000256" key="1">
    <source>
        <dbReference type="ARBA" id="ARBA00011975"/>
    </source>
</evidence>
<evidence type="ECO:0000256" key="3">
    <source>
        <dbReference type="ARBA" id="ARBA00022679"/>
    </source>
</evidence>
<dbReference type="SUPFAM" id="SSF53335">
    <property type="entry name" value="S-adenosyl-L-methionine-dependent methyltransferases"/>
    <property type="match status" value="1"/>
</dbReference>
<evidence type="ECO:0000313" key="9">
    <source>
        <dbReference type="Proteomes" id="UP001596189"/>
    </source>
</evidence>
<dbReference type="EMBL" id="JBHSRD010000003">
    <property type="protein sequence ID" value="MFC6007016.1"/>
    <property type="molecule type" value="Genomic_DNA"/>
</dbReference>
<keyword evidence="5" id="KW-0680">Restriction system</keyword>
<dbReference type="PROSITE" id="PS00095">
    <property type="entry name" value="C5_MTASE_2"/>
    <property type="match status" value="1"/>
</dbReference>
<evidence type="ECO:0000256" key="2">
    <source>
        <dbReference type="ARBA" id="ARBA00022603"/>
    </source>
</evidence>
<dbReference type="InterPro" id="IPR001525">
    <property type="entry name" value="C5_MeTfrase"/>
</dbReference>
<dbReference type="GO" id="GO:0032259">
    <property type="term" value="P:methylation"/>
    <property type="evidence" value="ECO:0007669"/>
    <property type="project" value="UniProtKB-KW"/>
</dbReference>
<evidence type="ECO:0000256" key="4">
    <source>
        <dbReference type="ARBA" id="ARBA00022691"/>
    </source>
</evidence>
<dbReference type="PANTHER" id="PTHR10629">
    <property type="entry name" value="CYTOSINE-SPECIFIC METHYLTRANSFERASE"/>
    <property type="match status" value="1"/>
</dbReference>
<dbReference type="InterPro" id="IPR031303">
    <property type="entry name" value="C5_meth_CS"/>
</dbReference>
<feature type="active site" evidence="6">
    <location>
        <position position="76"/>
    </location>
</feature>
<dbReference type="InterPro" id="IPR029063">
    <property type="entry name" value="SAM-dependent_MTases_sf"/>
</dbReference>
<comment type="caution">
    <text evidence="8">The sequence shown here is derived from an EMBL/GenBank/DDBJ whole genome shotgun (WGS) entry which is preliminary data.</text>
</comment>
<keyword evidence="9" id="KW-1185">Reference proteome</keyword>
<protein>
    <recommendedName>
        <fullName evidence="1">DNA (cytosine-5-)-methyltransferase</fullName>
        <ecNumber evidence="1">2.1.1.37</ecNumber>
    </recommendedName>
</protein>
<dbReference type="RefSeq" id="WP_345718478.1">
    <property type="nucleotide sequence ID" value="NZ_BAABFP010000008.1"/>
</dbReference>
<dbReference type="InterPro" id="IPR050390">
    <property type="entry name" value="C5-Methyltransferase"/>
</dbReference>
<dbReference type="PRINTS" id="PR00105">
    <property type="entry name" value="C5METTRFRASE"/>
</dbReference>
<keyword evidence="4 6" id="KW-0949">S-adenosyl-L-methionine</keyword>
<dbReference type="Proteomes" id="UP001596189">
    <property type="component" value="Unassembled WGS sequence"/>
</dbReference>
<dbReference type="GO" id="GO:0003886">
    <property type="term" value="F:DNA (cytosine-5-)-methyltransferase activity"/>
    <property type="evidence" value="ECO:0007669"/>
    <property type="project" value="UniProtKB-EC"/>
</dbReference>
<dbReference type="CDD" id="cd00315">
    <property type="entry name" value="Cyt_C5_DNA_methylase"/>
    <property type="match status" value="1"/>
</dbReference>
<accession>A0ABW1JCH4</accession>
<sequence>MSRYTSVEVCAGAGGQALGLERAGFDHLACVEIDAHACATLRDNRPQWDVLEGNVREWTPAGDLRGVTLLAGGVPCPPFSLAGKQLGREDERDLFPEMVRLARELDPQAVMIENVRGLLGKKFDAYRAEIVAEFEELGYEYCGWELLNSADYGVPQSRPRAILVLMKPQAATHFTWPEPDGVMVTVGELLEPLMGELLWEGAGDWAKKAQGIAPALVGGSKKHGGADVGPTRAKAAWRDLGVDGMGIADGPPAPGFKGLPRLTVRMAAAVQGFPTDWRFAGRKTAAYRQVGNAFPPPVAEAVGRRIAAALEASK</sequence>
<reference evidence="9" key="1">
    <citation type="journal article" date="2019" name="Int. J. Syst. Evol. Microbiol.">
        <title>The Global Catalogue of Microorganisms (GCM) 10K type strain sequencing project: providing services to taxonomists for standard genome sequencing and annotation.</title>
        <authorList>
            <consortium name="The Broad Institute Genomics Platform"/>
            <consortium name="The Broad Institute Genome Sequencing Center for Infectious Disease"/>
            <person name="Wu L."/>
            <person name="Ma J."/>
        </authorList>
    </citation>
    <scope>NUCLEOTIDE SEQUENCE [LARGE SCALE GENOMIC DNA]</scope>
    <source>
        <strain evidence="9">KACC 14249</strain>
    </source>
</reference>
<dbReference type="EC" id="2.1.1.37" evidence="1"/>
<dbReference type="Gene3D" id="3.90.120.10">
    <property type="entry name" value="DNA Methylase, subunit A, domain 2"/>
    <property type="match status" value="1"/>
</dbReference>
<evidence type="ECO:0000313" key="8">
    <source>
        <dbReference type="EMBL" id="MFC6007016.1"/>
    </source>
</evidence>
<dbReference type="PROSITE" id="PS51679">
    <property type="entry name" value="SAM_MT_C5"/>
    <property type="match status" value="1"/>
</dbReference>
<proteinExistence type="inferred from homology"/>
<evidence type="ECO:0000256" key="5">
    <source>
        <dbReference type="ARBA" id="ARBA00022747"/>
    </source>
</evidence>
<organism evidence="8 9">
    <name type="scientific">Angustibacter luteus</name>
    <dbReference type="NCBI Taxonomy" id="658456"/>
    <lineage>
        <taxon>Bacteria</taxon>
        <taxon>Bacillati</taxon>
        <taxon>Actinomycetota</taxon>
        <taxon>Actinomycetes</taxon>
        <taxon>Kineosporiales</taxon>
        <taxon>Kineosporiaceae</taxon>
    </lineage>
</organism>
<dbReference type="PANTHER" id="PTHR10629:SF52">
    <property type="entry name" value="DNA (CYTOSINE-5)-METHYLTRANSFERASE 1"/>
    <property type="match status" value="1"/>
</dbReference>
<evidence type="ECO:0000256" key="6">
    <source>
        <dbReference type="PROSITE-ProRule" id="PRU01016"/>
    </source>
</evidence>
<keyword evidence="3 6" id="KW-0808">Transferase</keyword>
<evidence type="ECO:0000256" key="7">
    <source>
        <dbReference type="RuleBase" id="RU000416"/>
    </source>
</evidence>
<name>A0ABW1JCH4_9ACTN</name>
<comment type="similarity">
    <text evidence="6 7">Belongs to the class I-like SAM-binding methyltransferase superfamily. C5-methyltransferase family.</text>
</comment>
<dbReference type="Gene3D" id="3.40.50.150">
    <property type="entry name" value="Vaccinia Virus protein VP39"/>
    <property type="match status" value="1"/>
</dbReference>
<dbReference type="Pfam" id="PF00145">
    <property type="entry name" value="DNA_methylase"/>
    <property type="match status" value="1"/>
</dbReference>